<dbReference type="PROSITE" id="PS51293">
    <property type="entry name" value="SANT"/>
    <property type="match status" value="1"/>
</dbReference>
<feature type="compositionally biased region" description="Low complexity" evidence="10">
    <location>
        <begin position="1589"/>
        <end position="1598"/>
    </location>
</feature>
<feature type="compositionally biased region" description="Polar residues" evidence="10">
    <location>
        <begin position="1263"/>
        <end position="1277"/>
    </location>
</feature>
<keyword evidence="4" id="KW-0479">Metal-binding</keyword>
<dbReference type="Pfam" id="PF00249">
    <property type="entry name" value="Myb_DNA-binding"/>
    <property type="match status" value="1"/>
</dbReference>
<dbReference type="GO" id="GO:0000785">
    <property type="term" value="C:chromatin"/>
    <property type="evidence" value="ECO:0007669"/>
    <property type="project" value="TreeGrafter"/>
</dbReference>
<feature type="compositionally biased region" description="Acidic residues" evidence="10">
    <location>
        <begin position="1742"/>
        <end position="1764"/>
    </location>
</feature>
<dbReference type="GO" id="GO:0008270">
    <property type="term" value="F:zinc ion binding"/>
    <property type="evidence" value="ECO:0007669"/>
    <property type="project" value="UniProtKB-KW"/>
</dbReference>
<feature type="region of interest" description="Disordered" evidence="10">
    <location>
        <begin position="1000"/>
        <end position="1065"/>
    </location>
</feature>
<evidence type="ECO:0000256" key="9">
    <source>
        <dbReference type="SAM" id="Coils"/>
    </source>
</evidence>
<dbReference type="SMART" id="SM00717">
    <property type="entry name" value="SANT"/>
    <property type="match status" value="2"/>
</dbReference>
<evidence type="ECO:0000256" key="3">
    <source>
        <dbReference type="ARBA" id="ARBA00022491"/>
    </source>
</evidence>
<feature type="compositionally biased region" description="Basic and acidic residues" evidence="10">
    <location>
        <begin position="1052"/>
        <end position="1064"/>
    </location>
</feature>
<evidence type="ECO:0000256" key="10">
    <source>
        <dbReference type="SAM" id="MobiDB-lite"/>
    </source>
</evidence>
<name>A0A1I7ZGQ7_9BILA</name>
<evidence type="ECO:0000313" key="13">
    <source>
        <dbReference type="Proteomes" id="UP000095287"/>
    </source>
</evidence>
<dbReference type="InterPro" id="IPR051571">
    <property type="entry name" value="N-CoR_corepressor"/>
</dbReference>
<keyword evidence="3" id="KW-0678">Repressor</keyword>
<feature type="region of interest" description="Disordered" evidence="10">
    <location>
        <begin position="1"/>
        <end position="20"/>
    </location>
</feature>
<dbReference type="SUPFAM" id="SSF46689">
    <property type="entry name" value="Homeodomain-like"/>
    <property type="match status" value="1"/>
</dbReference>
<feature type="compositionally biased region" description="Basic and acidic residues" evidence="10">
    <location>
        <begin position="1000"/>
        <end position="1041"/>
    </location>
</feature>
<dbReference type="PANTHER" id="PTHR13992:SF39">
    <property type="entry name" value="SMRTER, ISOFORM G"/>
    <property type="match status" value="1"/>
</dbReference>
<evidence type="ECO:0000256" key="1">
    <source>
        <dbReference type="ARBA" id="ARBA00004123"/>
    </source>
</evidence>
<feature type="compositionally biased region" description="Pro residues" evidence="10">
    <location>
        <begin position="1728"/>
        <end position="1738"/>
    </location>
</feature>
<dbReference type="Proteomes" id="UP000095287">
    <property type="component" value="Unplaced"/>
</dbReference>
<feature type="compositionally biased region" description="Low complexity" evidence="10">
    <location>
        <begin position="93"/>
        <end position="115"/>
    </location>
</feature>
<evidence type="ECO:0000256" key="6">
    <source>
        <dbReference type="ARBA" id="ARBA00022833"/>
    </source>
</evidence>
<evidence type="ECO:0000256" key="5">
    <source>
        <dbReference type="ARBA" id="ARBA00022771"/>
    </source>
</evidence>
<feature type="region of interest" description="Disordered" evidence="10">
    <location>
        <begin position="1314"/>
        <end position="1781"/>
    </location>
</feature>
<feature type="compositionally biased region" description="Low complexity" evidence="10">
    <location>
        <begin position="1042"/>
        <end position="1051"/>
    </location>
</feature>
<evidence type="ECO:0000256" key="2">
    <source>
        <dbReference type="ARBA" id="ARBA00010097"/>
    </source>
</evidence>
<dbReference type="InterPro" id="IPR001005">
    <property type="entry name" value="SANT/Myb"/>
</dbReference>
<feature type="coiled-coil region" evidence="9">
    <location>
        <begin position="1141"/>
        <end position="1177"/>
    </location>
</feature>
<feature type="compositionally biased region" description="Polar residues" evidence="10">
    <location>
        <begin position="1319"/>
        <end position="1337"/>
    </location>
</feature>
<feature type="compositionally biased region" description="Low complexity" evidence="10">
    <location>
        <begin position="1704"/>
        <end position="1721"/>
    </location>
</feature>
<sequence length="1850" mass="206451">MFNANGLNNPQASNAGPPANQSLNALMSQMAANPLYAAQLMAQQQAAQVQAQAQYAMMLAAAQQHQNPLHQQQLHQLQQQQLYQQLQQQQQQQHQQHQQQQQQQFRQAMQNAPMQRPQPPPADDPRRRPSLLSNFAAHPSASAAMTGMAPRLRVETPHSGIGDNDTSSPCPSTAEKDSETDRKLQEMQDDMNKLARDVEQARTQISLSTNRKETAQKLIENHREHKLSLDVEETEEDGGAPLFHLIYADARKKQALRSKNQNFRNENNGLPQYYEPDDIEGVQAVKEKHVHFQGTLVKMIRSARAKENAMLNNFKAKFSENREEWLRKLDEFNKTPKKLNQDGKNRDTFDKIFPELKKRREEEERSGRIADRSADFAPPTDEELKARTAAAIPPLLKPHAPENKYYFHNKNGLVKEVKRMQKTGIEQFLSTWTEEEKTVFVDRLVHYGKNFAAVSVFLKNRSVKDCVRYYYLTKQRAKYKTMFAKRRRKQAKQYRAPVMPRLEEIVVASAALNASIGKVYGGDNGELQCIACHSKIDSSNNPGRVLTRAAYEMFGIDPKEQNAADLRICNKCQAGVAKQKPSGRCPMGGCTMGRRKPKALRTMPQKWRNISPEQRETIANALKFPVETLRVCQGCFKKLSKKLDQIPDGGSDENHVETSTRKRLPSWSQEECALLKTVVDDVGMGKWDLVAEKLGIERFNAEKCQAQFERLMLNNITLDPSPSEAAAANSTGSDEEEDAASAMGDEEVVDQSAIGNEDGDTVESSSTAEESLEQDDSKVEPMDTSEPRTEVAAAKPPQLLVPKSEVTEEVQALTPKSAFGAFGKPSTATNGSMTPKSEPSVTEPIHARGSIAQGTPIHRPQSNVGGFGIPSPFAVDPAASAQNPSLSTMANFGQASGTHIDPARLLLQQGHQGQADPTQMLTQLLLLRYAQQHQQQGTPGAGNLTKSDLENLAALYQNSAEKRALHNPQLLDFAGRFHQQQQQLQQQQIRYREQQVRDLQAREQAQKQQKLREQQEQQRQREQQQREQQYREMQEQQRLREQQQQQQQQREQQQREQQQRELQQRMRMQLQQQLLGNDRGDRTRNPMQLNQIIQVLQQQHFHQQQQHLKAEEAKKQGLSKSPGPSMAPSACRQEQELRSKYYVVTQQLQRLQKEIDSARQTNSVERLNTAMAEYKQKESERSVLEHVLKSLEKPTVANATDNQNPTPSAAHPQVVSKGAMKEFPANLMTRPGVIAGGHNMLSVKEGEQHRASPGGSVIGINRPSVSTPATSHQPNVTEQQHQMNRDLGLNFFNPALIHSTNRDKIIEEELLGRPDATSPKAQSPGLSTSQGAPQMQRMQRKTGLATVCFDKVPSHPPHRQTLGPRRAPSPASSSFKSAQSPRSSTSTTPAPTPVIQVAPATVQEAPKPPEILAVPVTDPVETPARTENKEPHFVLEAPSTAPSVVEPPSSQIVSEASKAEPDRHEREPSLSREREPNISHDRSSSISREREPSVPQEREPSVSQEHGSSVLQDRRASLPRSREPSRSQDRLSSQPRSREPSFSQDHLSNKPRSREPSFSQDHLSNKSRSREPSASQERLSSVPREREPSFSQDRSSSLSRERESSVPPEPREREPSLTQECEPSFSEDRAESISCESEPSVSQEREPSLSPPPPFPPVPGTCDELEEEEEEEEEKEDSPIPEPPTKPSIDAPVAISPPEAMRPSPQRSLSSSSASESSFDSETLDGSLPPPPPPPAIPPFDDIQDEEDSTSEVEDYESISDSGEESPPPPPPEPPEETPVEKEAINSVVAATQMLTLFDLMDAASLAVTATNIFSTHAAKDQVPQDPLIALNGGAGVEPSYEYEALSDSD</sequence>
<dbReference type="WBParaSite" id="L893_g26032.t1">
    <property type="protein sequence ID" value="L893_g26032.t1"/>
    <property type="gene ID" value="L893_g26032"/>
</dbReference>
<feature type="compositionally biased region" description="Basic and acidic residues" evidence="10">
    <location>
        <begin position="775"/>
        <end position="789"/>
    </location>
</feature>
<dbReference type="GO" id="GO:0032991">
    <property type="term" value="C:protein-containing complex"/>
    <property type="evidence" value="ECO:0007669"/>
    <property type="project" value="UniProtKB-ARBA"/>
</dbReference>
<feature type="region of interest" description="Disordered" evidence="10">
    <location>
        <begin position="359"/>
        <end position="380"/>
    </location>
</feature>
<feature type="region of interest" description="Disordered" evidence="10">
    <location>
        <begin position="719"/>
        <end position="798"/>
    </location>
</feature>
<comment type="similarity">
    <text evidence="2">Belongs to the N-CoR nuclear receptor corepressors family.</text>
</comment>
<dbReference type="CDD" id="cd00167">
    <property type="entry name" value="SANT"/>
    <property type="match status" value="1"/>
</dbReference>
<feature type="compositionally biased region" description="Basic and acidic residues" evidence="10">
    <location>
        <begin position="1512"/>
        <end position="1529"/>
    </location>
</feature>
<evidence type="ECO:0000259" key="12">
    <source>
        <dbReference type="PROSITE" id="PS51293"/>
    </source>
</evidence>
<dbReference type="PROSITE" id="PS50090">
    <property type="entry name" value="MYB_LIKE"/>
    <property type="match status" value="1"/>
</dbReference>
<proteinExistence type="inferred from homology"/>
<feature type="compositionally biased region" description="Polar residues" evidence="10">
    <location>
        <begin position="1530"/>
        <end position="1546"/>
    </location>
</feature>
<feature type="compositionally biased region" description="Low complexity" evidence="10">
    <location>
        <begin position="1364"/>
        <end position="1389"/>
    </location>
</feature>
<dbReference type="InterPro" id="IPR009057">
    <property type="entry name" value="Homeodomain-like_sf"/>
</dbReference>
<feature type="compositionally biased region" description="Pro residues" evidence="10">
    <location>
        <begin position="1649"/>
        <end position="1659"/>
    </location>
</feature>
<dbReference type="GO" id="GO:0003677">
    <property type="term" value="F:DNA binding"/>
    <property type="evidence" value="ECO:0007669"/>
    <property type="project" value="UniProtKB-KW"/>
</dbReference>
<dbReference type="GO" id="GO:0005654">
    <property type="term" value="C:nucleoplasm"/>
    <property type="evidence" value="ECO:0007669"/>
    <property type="project" value="UniProtKB-ARBA"/>
</dbReference>
<reference evidence="14" key="1">
    <citation type="submission" date="2016-11" db="UniProtKB">
        <authorList>
            <consortium name="WormBaseParasite"/>
        </authorList>
    </citation>
    <scope>IDENTIFICATION</scope>
</reference>
<keyword evidence="8" id="KW-0539">Nucleus</keyword>
<keyword evidence="13" id="KW-1185">Reference proteome</keyword>
<feature type="region of interest" description="Disordered" evidence="10">
    <location>
        <begin position="154"/>
        <end position="185"/>
    </location>
</feature>
<accession>A0A1I7ZGQ7</accession>
<feature type="compositionally biased region" description="Basic and acidic residues" evidence="10">
    <location>
        <begin position="1457"/>
        <end position="1500"/>
    </location>
</feature>
<dbReference type="PANTHER" id="PTHR13992">
    <property type="entry name" value="NUCLEAR RECEPTOR CO-REPRESSOR RELATED NCOR"/>
    <property type="match status" value="1"/>
</dbReference>
<evidence type="ECO:0000256" key="7">
    <source>
        <dbReference type="ARBA" id="ARBA00023125"/>
    </source>
</evidence>
<feature type="compositionally biased region" description="Polar residues" evidence="10">
    <location>
        <begin position="1501"/>
        <end position="1511"/>
    </location>
</feature>
<feature type="compositionally biased region" description="Basic and acidic residues" evidence="10">
    <location>
        <begin position="174"/>
        <end position="185"/>
    </location>
</feature>
<feature type="domain" description="Myb-like" evidence="11">
    <location>
        <begin position="659"/>
        <end position="712"/>
    </location>
</feature>
<evidence type="ECO:0000313" key="14">
    <source>
        <dbReference type="WBParaSite" id="L893_g26032.t1"/>
    </source>
</evidence>
<keyword evidence="6" id="KW-0862">Zinc</keyword>
<feature type="region of interest" description="Disordered" evidence="10">
    <location>
        <begin position="1258"/>
        <end position="1277"/>
    </location>
</feature>
<comment type="subcellular location">
    <subcellularLocation>
        <location evidence="1">Nucleus</location>
    </subcellularLocation>
</comment>
<feature type="domain" description="SANT" evidence="12">
    <location>
        <begin position="427"/>
        <end position="478"/>
    </location>
</feature>
<dbReference type="GO" id="GO:0006357">
    <property type="term" value="P:regulation of transcription by RNA polymerase II"/>
    <property type="evidence" value="ECO:0007669"/>
    <property type="project" value="TreeGrafter"/>
</dbReference>
<feature type="compositionally biased region" description="Basic and acidic residues" evidence="10">
    <location>
        <begin position="359"/>
        <end position="374"/>
    </location>
</feature>
<keyword evidence="5" id="KW-0863">Zinc-finger</keyword>
<organism evidence="13 14">
    <name type="scientific">Steinernema glaseri</name>
    <dbReference type="NCBI Taxonomy" id="37863"/>
    <lineage>
        <taxon>Eukaryota</taxon>
        <taxon>Metazoa</taxon>
        <taxon>Ecdysozoa</taxon>
        <taxon>Nematoda</taxon>
        <taxon>Chromadorea</taxon>
        <taxon>Rhabditida</taxon>
        <taxon>Tylenchina</taxon>
        <taxon>Panagrolaimomorpha</taxon>
        <taxon>Strongyloidoidea</taxon>
        <taxon>Steinernematidae</taxon>
        <taxon>Steinernema</taxon>
    </lineage>
</organism>
<feature type="region of interest" description="Disordered" evidence="10">
    <location>
        <begin position="821"/>
        <end position="842"/>
    </location>
</feature>
<dbReference type="Gene3D" id="1.10.10.60">
    <property type="entry name" value="Homeodomain-like"/>
    <property type="match status" value="1"/>
</dbReference>
<evidence type="ECO:0000256" key="4">
    <source>
        <dbReference type="ARBA" id="ARBA00022723"/>
    </source>
</evidence>
<feature type="compositionally biased region" description="Polar residues" evidence="10">
    <location>
        <begin position="826"/>
        <end position="840"/>
    </location>
</feature>
<feature type="compositionally biased region" description="Basic and acidic residues" evidence="10">
    <location>
        <begin position="1424"/>
        <end position="1433"/>
    </location>
</feature>
<feature type="compositionally biased region" description="Acidic residues" evidence="10">
    <location>
        <begin position="1663"/>
        <end position="1676"/>
    </location>
</feature>
<feature type="region of interest" description="Disordered" evidence="10">
    <location>
        <begin position="93"/>
        <end position="132"/>
    </location>
</feature>
<feature type="compositionally biased region" description="Acidic residues" evidence="10">
    <location>
        <begin position="733"/>
        <end position="749"/>
    </location>
</feature>
<feature type="compositionally biased region" description="Basic and acidic residues" evidence="10">
    <location>
        <begin position="1599"/>
        <end position="1615"/>
    </location>
</feature>
<protein>
    <submittedName>
        <fullName evidence="14">SANT domain-containing protein</fullName>
    </submittedName>
</protein>
<dbReference type="InterPro" id="IPR017884">
    <property type="entry name" value="SANT_dom"/>
</dbReference>
<feature type="region of interest" description="Disordered" evidence="10">
    <location>
        <begin position="1100"/>
        <end position="1132"/>
    </location>
</feature>
<keyword evidence="9" id="KW-0175">Coiled coil</keyword>
<dbReference type="FunFam" id="1.10.10.60:FF:000012">
    <property type="entry name" value="Metastasis-associated 1 family, member 3"/>
    <property type="match status" value="1"/>
</dbReference>
<evidence type="ECO:0000256" key="8">
    <source>
        <dbReference type="ARBA" id="ARBA00023242"/>
    </source>
</evidence>
<keyword evidence="7" id="KW-0238">DNA-binding</keyword>
<evidence type="ECO:0000259" key="11">
    <source>
        <dbReference type="PROSITE" id="PS50090"/>
    </source>
</evidence>